<dbReference type="InterPro" id="IPR011701">
    <property type="entry name" value="MFS"/>
</dbReference>
<dbReference type="Pfam" id="PF07690">
    <property type="entry name" value="MFS_1"/>
    <property type="match status" value="1"/>
</dbReference>
<keyword evidence="4 6" id="KW-1133">Transmembrane helix</keyword>
<feature type="transmembrane region" description="Helical" evidence="6">
    <location>
        <begin position="67"/>
        <end position="84"/>
    </location>
</feature>
<keyword evidence="2" id="KW-0813">Transport</keyword>
<feature type="transmembrane region" description="Helical" evidence="6">
    <location>
        <begin position="285"/>
        <end position="302"/>
    </location>
</feature>
<dbReference type="InterPro" id="IPR036259">
    <property type="entry name" value="MFS_trans_sf"/>
</dbReference>
<reference evidence="8 9" key="1">
    <citation type="submission" date="2022-11" db="EMBL/GenBank/DDBJ databases">
        <authorList>
            <person name="Caiyu Z."/>
        </authorList>
    </citation>
    <scope>NUCLEOTIDE SEQUENCE [LARGE SCALE GENOMIC DNA]</scope>
    <source>
        <strain evidence="8 9">YR-4</strain>
    </source>
</reference>
<feature type="transmembrane region" description="Helical" evidence="6">
    <location>
        <begin position="133"/>
        <end position="154"/>
    </location>
</feature>
<evidence type="ECO:0000256" key="4">
    <source>
        <dbReference type="ARBA" id="ARBA00022989"/>
    </source>
</evidence>
<accession>A0ABT4BRU3</accession>
<evidence type="ECO:0000313" key="8">
    <source>
        <dbReference type="EMBL" id="MCY1713611.1"/>
    </source>
</evidence>
<dbReference type="Proteomes" id="UP001082703">
    <property type="component" value="Unassembled WGS sequence"/>
</dbReference>
<evidence type="ECO:0000259" key="7">
    <source>
        <dbReference type="PROSITE" id="PS50850"/>
    </source>
</evidence>
<dbReference type="InterPro" id="IPR053160">
    <property type="entry name" value="MFS_DHA3_Transporter"/>
</dbReference>
<keyword evidence="9" id="KW-1185">Reference proteome</keyword>
<comment type="caution">
    <text evidence="8">The sequence shown here is derived from an EMBL/GenBank/DDBJ whole genome shotgun (WGS) entry which is preliminary data.</text>
</comment>
<feature type="transmembrane region" description="Helical" evidence="6">
    <location>
        <begin position="36"/>
        <end position="55"/>
    </location>
</feature>
<proteinExistence type="predicted"/>
<organism evidence="8 9">
    <name type="scientific">Caproiciproducens galactitolivorans</name>
    <dbReference type="NCBI Taxonomy" id="642589"/>
    <lineage>
        <taxon>Bacteria</taxon>
        <taxon>Bacillati</taxon>
        <taxon>Bacillota</taxon>
        <taxon>Clostridia</taxon>
        <taxon>Eubacteriales</taxon>
        <taxon>Acutalibacteraceae</taxon>
        <taxon>Caproiciproducens</taxon>
    </lineage>
</organism>
<feature type="transmembrane region" description="Helical" evidence="6">
    <location>
        <begin position="212"/>
        <end position="234"/>
    </location>
</feature>
<feature type="transmembrane region" description="Helical" evidence="6">
    <location>
        <begin position="308"/>
        <end position="328"/>
    </location>
</feature>
<dbReference type="SUPFAM" id="SSF103473">
    <property type="entry name" value="MFS general substrate transporter"/>
    <property type="match status" value="1"/>
</dbReference>
<dbReference type="RefSeq" id="WP_268057636.1">
    <property type="nucleotide sequence ID" value="NZ_JAPOHA010000004.1"/>
</dbReference>
<keyword evidence="3 6" id="KW-0812">Transmembrane</keyword>
<gene>
    <name evidence="8" type="ORF">OUY18_05005</name>
</gene>
<evidence type="ECO:0000256" key="1">
    <source>
        <dbReference type="ARBA" id="ARBA00004651"/>
    </source>
</evidence>
<feature type="transmembrane region" description="Helical" evidence="6">
    <location>
        <begin position="374"/>
        <end position="395"/>
    </location>
</feature>
<dbReference type="PROSITE" id="PS50850">
    <property type="entry name" value="MFS"/>
    <property type="match status" value="1"/>
</dbReference>
<keyword evidence="5 6" id="KW-0472">Membrane</keyword>
<evidence type="ECO:0000256" key="3">
    <source>
        <dbReference type="ARBA" id="ARBA00022692"/>
    </source>
</evidence>
<evidence type="ECO:0000256" key="2">
    <source>
        <dbReference type="ARBA" id="ARBA00022448"/>
    </source>
</evidence>
<evidence type="ECO:0000313" key="9">
    <source>
        <dbReference type="Proteomes" id="UP001082703"/>
    </source>
</evidence>
<sequence length="428" mass="46883">MEPSHKIIFFTNSFRIGIMTPVLSLVLLSHGATLKTLSLCIGIFAAMVVVLELPSGILTDFIGRKRIFLISQCFILCNFLLILFSRHFLLLAVACGFQGMGQAFSSGSIEVLEIESYIKENGEEGIPKISSTLAVLECAGLASGSLCGGFLGYFDPTYTLLLTVCILLEFLLLTLTVLFVKETWEKPMDGTPAVQLKNQIRSLFSSIQHSKIVMTILAMSAMLGLGLCTIETYWQPTLKLYLPEHLSWVFGIINCLGYFGASLGSKGAEQLWKYSHASEETGRSMMGYWSLRLLLPFIILSLGLCRNIFLFIFLFVLTYTVLGAGNLFENTILHASIENSHRSSMLSLSSLSVRSGAILTSVLGGLILTEFSLTYVWILLSATMGAGILLCMVLYRGVGHNAPARRILRFIGRVGKGEDDGGADSEQT</sequence>
<dbReference type="Gene3D" id="1.20.1250.20">
    <property type="entry name" value="MFS general substrate transporter like domains"/>
    <property type="match status" value="1"/>
</dbReference>
<dbReference type="PANTHER" id="PTHR23530:SF1">
    <property type="entry name" value="PERMEASE, MAJOR FACILITATOR SUPERFAMILY-RELATED"/>
    <property type="match status" value="1"/>
</dbReference>
<feature type="transmembrane region" description="Helical" evidence="6">
    <location>
        <begin position="7"/>
        <end position="30"/>
    </location>
</feature>
<comment type="subcellular location">
    <subcellularLocation>
        <location evidence="1">Cell membrane</location>
        <topology evidence="1">Multi-pass membrane protein</topology>
    </subcellularLocation>
</comment>
<evidence type="ECO:0000256" key="6">
    <source>
        <dbReference type="SAM" id="Phobius"/>
    </source>
</evidence>
<name>A0ABT4BRU3_9FIRM</name>
<evidence type="ECO:0000256" key="5">
    <source>
        <dbReference type="ARBA" id="ARBA00023136"/>
    </source>
</evidence>
<protein>
    <submittedName>
        <fullName evidence="8">MFS transporter</fullName>
    </submittedName>
</protein>
<feature type="transmembrane region" description="Helical" evidence="6">
    <location>
        <begin position="160"/>
        <end position="180"/>
    </location>
</feature>
<dbReference type="EMBL" id="JAPOHA010000004">
    <property type="protein sequence ID" value="MCY1713611.1"/>
    <property type="molecule type" value="Genomic_DNA"/>
</dbReference>
<feature type="domain" description="Major facilitator superfamily (MFS) profile" evidence="7">
    <location>
        <begin position="1"/>
        <end position="399"/>
    </location>
</feature>
<dbReference type="PANTHER" id="PTHR23530">
    <property type="entry name" value="TRANSPORT PROTEIN-RELATED"/>
    <property type="match status" value="1"/>
</dbReference>
<feature type="transmembrane region" description="Helical" evidence="6">
    <location>
        <begin position="246"/>
        <end position="264"/>
    </location>
</feature>
<dbReference type="InterPro" id="IPR020846">
    <property type="entry name" value="MFS_dom"/>
</dbReference>